<evidence type="ECO:0000259" key="4">
    <source>
        <dbReference type="Pfam" id="PF17802"/>
    </source>
</evidence>
<dbReference type="Proteomes" id="UP000011016">
    <property type="component" value="Unassembled WGS sequence"/>
</dbReference>
<dbReference type="GO" id="GO:0005975">
    <property type="term" value="P:carbohydrate metabolic process"/>
    <property type="evidence" value="ECO:0007669"/>
    <property type="project" value="UniProtKB-ARBA"/>
</dbReference>
<feature type="domain" description="DUF6923" evidence="5">
    <location>
        <begin position="303"/>
        <end position="570"/>
    </location>
</feature>
<feature type="transmembrane region" description="Helical" evidence="2">
    <location>
        <begin position="911"/>
        <end position="930"/>
    </location>
</feature>
<evidence type="ECO:0000313" key="7">
    <source>
        <dbReference type="Proteomes" id="UP000011016"/>
    </source>
</evidence>
<dbReference type="InterPro" id="IPR001434">
    <property type="entry name" value="OmcB-like_DUF11"/>
</dbReference>
<dbReference type="Pfam" id="PF17802">
    <property type="entry name" value="SpaA"/>
    <property type="match status" value="1"/>
</dbReference>
<name>I7L9U9_9CORY</name>
<evidence type="ECO:0000313" key="6">
    <source>
        <dbReference type="EMBL" id="CCI84087.1"/>
    </source>
</evidence>
<feature type="domain" description="SpaA-like prealbumin fold" evidence="4">
    <location>
        <begin position="783"/>
        <end position="860"/>
    </location>
</feature>
<feature type="compositionally biased region" description="Gly residues" evidence="1">
    <location>
        <begin position="240"/>
        <end position="255"/>
    </location>
</feature>
<feature type="region of interest" description="Disordered" evidence="1">
    <location>
        <begin position="81"/>
        <end position="106"/>
    </location>
</feature>
<dbReference type="Gene3D" id="2.60.40.10">
    <property type="entry name" value="Immunoglobulins"/>
    <property type="match status" value="1"/>
</dbReference>
<keyword evidence="2" id="KW-1133">Transmembrane helix</keyword>
<dbReference type="Pfam" id="PF01345">
    <property type="entry name" value="DUF11"/>
    <property type="match status" value="1"/>
</dbReference>
<feature type="region of interest" description="Disordered" evidence="1">
    <location>
        <begin position="754"/>
        <end position="778"/>
    </location>
</feature>
<feature type="region of interest" description="Disordered" evidence="1">
    <location>
        <begin position="227"/>
        <end position="263"/>
    </location>
</feature>
<reference evidence="6 7" key="1">
    <citation type="journal article" date="2012" name="J. Bacteriol.">
        <title>Draft Genome Sequence of Turicella otitidis ATCC 51513, Isolated from Middle Ear Fluid from a Child with Otitis Media.</title>
        <authorList>
            <person name="Brinkrolf K."/>
            <person name="Schneider J."/>
            <person name="Knecht M."/>
            <person name="Ruckert C."/>
            <person name="Tauch A."/>
        </authorList>
    </citation>
    <scope>NUCLEOTIDE SEQUENCE [LARGE SCALE GENOMIC DNA]</scope>
    <source>
        <strain evidence="6 7">ATCC 51513</strain>
    </source>
</reference>
<keyword evidence="2" id="KW-0472">Membrane</keyword>
<feature type="domain" description="DUF11" evidence="3">
    <location>
        <begin position="649"/>
        <end position="768"/>
    </location>
</feature>
<sequence length="936" mass="98718">MYVEFSFLFISTVRAPLRKLISCCHPTKRGGASPWTDIVQLDGRVTADAGKRGDEAGRTGARTYWRSGACRGARPCGLRGRGIPAPGLRRGPRPRGQRRAAADRLHDAPDRALWPRRRGGGRPQGVTVTATADQPGEIVAIDIRGNQPDSNRKPARQSWEKPTAVTVGGQQVGARGKMYRAAPNGKDDSVRLELDEPRHVNAGEQVSVTVIAPYAWDRREYTVTLIGEPQGDAPEPPEEPGGGNEGEQPGGGEGNDGLPPVEHTPEQEAILNKDPGKENRQPPREVNTCEFGSKVWVAASRDQTPNRQHTSLYLQVQGSEEFEPILEDSPWVYNALAYNHEDNWLYAISQPRIAWNSDQGLAAGRAVDDPDYPAGHLLQINPETGEVHNLGKVRRPGLGNSTGFAGENAPGGPVSDLWGGISTGFFDGQGRYWVANGSRSGTHHFYEVNLDNRRASMKPAGSRLGDLSGNPPGRYAAQANDHAVLGEAPHLAWGIRIPFGDAEDKVIIERVNMDTGAVDAFDITDLEVPGTGETMPVSIYGTAWTYGNGNLGFGANDRGRNYQIKITDPERGGSNQAASDAGGILSGIGNLIPGVVGDVIGGIGDVAGAVGNVNTDSPTFELVAAAPSPTSYNNDAASNAFANGGAETDMRIEKTQIESEDGRVAWRITAENNGPCGSSGFSIRDEIPEGYEDATIEDAGEAVASSGEVAVDEGGFLTATFGPLAAGESQSIVISARPSNPEVCEANTAWVIGNEADPDEGNSSATAETNCDPEEPPIEDVGLTIVKVDPDGDGDFLDGAAFEIVPAGPDGEPVGEPIPVDELEAGRFGAALAPGSYLLVETRSPLGYELLARPVAFTIGWHEEDPEAPFVELLDPDNDGLVVEAQVRDGHPTLAVADVRQGTLPATGGCGVAPALVAAVLLSGAGLLLGRRALRG</sequence>
<dbReference type="InterPro" id="IPR013783">
    <property type="entry name" value="Ig-like_fold"/>
</dbReference>
<evidence type="ECO:0000259" key="3">
    <source>
        <dbReference type="Pfam" id="PF01345"/>
    </source>
</evidence>
<evidence type="ECO:0000256" key="1">
    <source>
        <dbReference type="SAM" id="MobiDB-lite"/>
    </source>
</evidence>
<feature type="region of interest" description="Disordered" evidence="1">
    <location>
        <begin position="144"/>
        <end position="163"/>
    </location>
</feature>
<gene>
    <name evidence="6" type="primary">spaF</name>
    <name evidence="6" type="ORF">BN46_1371</name>
</gene>
<dbReference type="InterPro" id="IPR041033">
    <property type="entry name" value="SpaA_PFL_dom_1"/>
</dbReference>
<organism evidence="6 7">
    <name type="scientific">Corynebacterium otitidis ATCC 51513</name>
    <dbReference type="NCBI Taxonomy" id="883169"/>
    <lineage>
        <taxon>Bacteria</taxon>
        <taxon>Bacillati</taxon>
        <taxon>Actinomycetota</taxon>
        <taxon>Actinomycetes</taxon>
        <taxon>Mycobacteriales</taxon>
        <taxon>Corynebacteriaceae</taxon>
        <taxon>Corynebacterium</taxon>
    </lineage>
</organism>
<accession>I7L9U9</accession>
<proteinExistence type="predicted"/>
<evidence type="ECO:0000256" key="2">
    <source>
        <dbReference type="SAM" id="Phobius"/>
    </source>
</evidence>
<keyword evidence="2" id="KW-0812">Transmembrane</keyword>
<evidence type="ECO:0000259" key="5">
    <source>
        <dbReference type="Pfam" id="PF21959"/>
    </source>
</evidence>
<comment type="caution">
    <text evidence="6">The sequence shown here is derived from an EMBL/GenBank/DDBJ whole genome shotgun (WGS) entry which is preliminary data.</text>
</comment>
<dbReference type="Pfam" id="PF21959">
    <property type="entry name" value="DUF6923"/>
    <property type="match status" value="1"/>
</dbReference>
<dbReference type="InterPro" id="IPR054215">
    <property type="entry name" value="DUF6923"/>
</dbReference>
<dbReference type="EMBL" id="CAJZ01000201">
    <property type="protein sequence ID" value="CCI84087.1"/>
    <property type="molecule type" value="Genomic_DNA"/>
</dbReference>
<protein>
    <submittedName>
        <fullName evidence="6">Putative surface-anchored fimbrial subunit</fullName>
    </submittedName>
</protein>
<dbReference type="AlphaFoldDB" id="I7L9U9"/>